<reference evidence="1 2" key="1">
    <citation type="submission" date="2016-10" db="EMBL/GenBank/DDBJ databases">
        <authorList>
            <person name="de Groot N.N."/>
        </authorList>
    </citation>
    <scope>NUCLEOTIDE SEQUENCE [LARGE SCALE GENOMIC DNA]</scope>
    <source>
        <strain evidence="1 2">DSM 21800</strain>
    </source>
</reference>
<evidence type="ECO:0000313" key="2">
    <source>
        <dbReference type="Proteomes" id="UP000199103"/>
    </source>
</evidence>
<evidence type="ECO:0000313" key="1">
    <source>
        <dbReference type="EMBL" id="SDT43793.1"/>
    </source>
</evidence>
<dbReference type="EMBL" id="LT629772">
    <property type="protein sequence ID" value="SDT43793.1"/>
    <property type="molecule type" value="Genomic_DNA"/>
</dbReference>
<gene>
    <name evidence="1" type="ORF">SAMN04489812_5840</name>
</gene>
<name>A0A1H2ACZ2_9ACTN</name>
<keyword evidence="2" id="KW-1185">Reference proteome</keyword>
<protein>
    <recommendedName>
        <fullName evidence="3">Polyketide cyclase / dehydrase and lipid transport</fullName>
    </recommendedName>
</protein>
<dbReference type="AlphaFoldDB" id="A0A1H2ACZ2"/>
<evidence type="ECO:0008006" key="3">
    <source>
        <dbReference type="Google" id="ProtNLM"/>
    </source>
</evidence>
<proteinExistence type="predicted"/>
<sequence>MPTGRFELRSRLAPDAALAVLTDFGPERPSIWPGISTDHYQVHDRGEGWADVTEGNDQTWERVRYSWDKAAGTATVTTTDSNIWAAGSGWTYRFAADGDGSLVSVSVTRIGRALKGKIIAALLPIAAGSALKKSFAGPLQTR</sequence>
<organism evidence="1 2">
    <name type="scientific">Microlunatus soli</name>
    <dbReference type="NCBI Taxonomy" id="630515"/>
    <lineage>
        <taxon>Bacteria</taxon>
        <taxon>Bacillati</taxon>
        <taxon>Actinomycetota</taxon>
        <taxon>Actinomycetes</taxon>
        <taxon>Propionibacteriales</taxon>
        <taxon>Propionibacteriaceae</taxon>
        <taxon>Microlunatus</taxon>
    </lineage>
</organism>
<dbReference type="RefSeq" id="WP_091530648.1">
    <property type="nucleotide sequence ID" value="NZ_LT629772.1"/>
</dbReference>
<dbReference type="SUPFAM" id="SSF55961">
    <property type="entry name" value="Bet v1-like"/>
    <property type="match status" value="1"/>
</dbReference>
<dbReference type="Proteomes" id="UP000199103">
    <property type="component" value="Chromosome I"/>
</dbReference>
<dbReference type="OrthoDB" id="3290460at2"/>
<accession>A0A1H2ACZ2</accession>